<reference evidence="3 4" key="1">
    <citation type="submission" date="2024-04" db="EMBL/GenBank/DDBJ databases">
        <authorList>
            <person name="Cremers G."/>
        </authorList>
    </citation>
    <scope>NUCLEOTIDE SEQUENCE [LARGE SCALE GENOMIC DNA]</scope>
    <source>
        <strain evidence="3">MeCH1-AG</strain>
    </source>
</reference>
<proteinExistence type="predicted"/>
<accession>A0ABM9NFB6</accession>
<name>A0ABM9NFB6_9GAMM</name>
<evidence type="ECO:0000313" key="3">
    <source>
        <dbReference type="EMBL" id="CAL1239295.1"/>
    </source>
</evidence>
<evidence type="ECO:0000256" key="1">
    <source>
        <dbReference type="SAM" id="Coils"/>
    </source>
</evidence>
<gene>
    <name evidence="3" type="ORF">MECH1_V1_0519</name>
</gene>
<feature type="coiled-coil region" evidence="1">
    <location>
        <begin position="126"/>
        <end position="192"/>
    </location>
</feature>
<dbReference type="Pfam" id="PF13511">
    <property type="entry name" value="DUF4124"/>
    <property type="match status" value="1"/>
</dbReference>
<dbReference type="Proteomes" id="UP001497493">
    <property type="component" value="Chromosome"/>
</dbReference>
<evidence type="ECO:0000313" key="4">
    <source>
        <dbReference type="Proteomes" id="UP001497493"/>
    </source>
</evidence>
<sequence length="344" mass="37661">MIGDPRLGAGLLLAALLLGVDAVRADTYRWVDDQGVTHYSDQVPPDQAKQRRFKLSPQARELAVIEAAKSAEELQRERQLQLLRSQQEKLLAEQRAQDLALLRSYRSEDEMRRTLDGKLATLDTLIKVAEANRERQQAALASQERQAADLERAGQPVSSELRELMAATRRQVAELDEKVRHFQAEKTALRERFARDMARYRALSGAQASPSPSRMMVTGDAEHGAGEPISAIACAVGPVCDQAWALAKAYLLQHAAPTLALETARILQTPPPANDQEFEVTVTRIGSGQAEDILFLDLRCRPSPAGEALCASPRARSLRGGFKGFIEAGLAASGRDAPPARQGR</sequence>
<dbReference type="EMBL" id="OZ026884">
    <property type="protein sequence ID" value="CAL1239295.1"/>
    <property type="molecule type" value="Genomic_DNA"/>
</dbReference>
<evidence type="ECO:0000259" key="2">
    <source>
        <dbReference type="Pfam" id="PF13511"/>
    </source>
</evidence>
<feature type="domain" description="DUF4124" evidence="2">
    <location>
        <begin position="14"/>
        <end position="59"/>
    </location>
</feature>
<keyword evidence="4" id="KW-1185">Reference proteome</keyword>
<organism evidence="3 4">
    <name type="scientific">Candidatus Methylocalor cossyra</name>
    <dbReference type="NCBI Taxonomy" id="3108543"/>
    <lineage>
        <taxon>Bacteria</taxon>
        <taxon>Pseudomonadati</taxon>
        <taxon>Pseudomonadota</taxon>
        <taxon>Gammaproteobacteria</taxon>
        <taxon>Methylococcales</taxon>
        <taxon>Methylococcaceae</taxon>
        <taxon>Candidatus Methylocalor</taxon>
    </lineage>
</organism>
<dbReference type="RefSeq" id="WP_348758871.1">
    <property type="nucleotide sequence ID" value="NZ_OZ026884.1"/>
</dbReference>
<protein>
    <recommendedName>
        <fullName evidence="2">DUF4124 domain-containing protein</fullName>
    </recommendedName>
</protein>
<dbReference type="InterPro" id="IPR025392">
    <property type="entry name" value="DUF4124"/>
</dbReference>
<keyword evidence="1" id="KW-0175">Coiled coil</keyword>